<gene>
    <name evidence="1" type="ORF">PIB30_059501</name>
</gene>
<protein>
    <submittedName>
        <fullName evidence="1">Uncharacterized protein</fullName>
    </submittedName>
</protein>
<reference evidence="1 2" key="1">
    <citation type="journal article" date="2023" name="Plants (Basel)">
        <title>Bridging the Gap: Combining Genomics and Transcriptomics Approaches to Understand Stylosanthes scabra, an Orphan Legume from the Brazilian Caatinga.</title>
        <authorList>
            <person name="Ferreira-Neto J.R.C."/>
            <person name="da Silva M.D."/>
            <person name="Binneck E."/>
            <person name="de Melo N.F."/>
            <person name="da Silva R.H."/>
            <person name="de Melo A.L.T.M."/>
            <person name="Pandolfi V."/>
            <person name="Bustamante F.O."/>
            <person name="Brasileiro-Vidal A.C."/>
            <person name="Benko-Iseppon A.M."/>
        </authorList>
    </citation>
    <scope>NUCLEOTIDE SEQUENCE [LARGE SCALE GENOMIC DNA]</scope>
    <source>
        <tissue evidence="1">Leaves</tissue>
    </source>
</reference>
<accession>A0ABU6WIR2</accession>
<name>A0ABU6WIR2_9FABA</name>
<dbReference type="EMBL" id="JASCZI010181755">
    <property type="protein sequence ID" value="MED6185687.1"/>
    <property type="molecule type" value="Genomic_DNA"/>
</dbReference>
<proteinExistence type="predicted"/>
<evidence type="ECO:0000313" key="2">
    <source>
        <dbReference type="Proteomes" id="UP001341840"/>
    </source>
</evidence>
<organism evidence="1 2">
    <name type="scientific">Stylosanthes scabra</name>
    <dbReference type="NCBI Taxonomy" id="79078"/>
    <lineage>
        <taxon>Eukaryota</taxon>
        <taxon>Viridiplantae</taxon>
        <taxon>Streptophyta</taxon>
        <taxon>Embryophyta</taxon>
        <taxon>Tracheophyta</taxon>
        <taxon>Spermatophyta</taxon>
        <taxon>Magnoliopsida</taxon>
        <taxon>eudicotyledons</taxon>
        <taxon>Gunneridae</taxon>
        <taxon>Pentapetalae</taxon>
        <taxon>rosids</taxon>
        <taxon>fabids</taxon>
        <taxon>Fabales</taxon>
        <taxon>Fabaceae</taxon>
        <taxon>Papilionoideae</taxon>
        <taxon>50 kb inversion clade</taxon>
        <taxon>dalbergioids sensu lato</taxon>
        <taxon>Dalbergieae</taxon>
        <taxon>Pterocarpus clade</taxon>
        <taxon>Stylosanthes</taxon>
    </lineage>
</organism>
<evidence type="ECO:0000313" key="1">
    <source>
        <dbReference type="EMBL" id="MED6185687.1"/>
    </source>
</evidence>
<comment type="caution">
    <text evidence="1">The sequence shown here is derived from an EMBL/GenBank/DDBJ whole genome shotgun (WGS) entry which is preliminary data.</text>
</comment>
<keyword evidence="2" id="KW-1185">Reference proteome</keyword>
<dbReference type="Proteomes" id="UP001341840">
    <property type="component" value="Unassembled WGS sequence"/>
</dbReference>
<sequence>MEGGRLTDENGKLVVPIESGDPYSWVKGEVREQASLFQDDESVAELGDPAVWVRKGERAKGVRKGGLLTLNSVQGRALFVLYRSSYKDFKQMYVKVKSPEKEFPFYVDECLLERFPLHWYSKPVQILGMVEVDEESALVIDFLDQYVCSKGLLSLNKLLRWEKEMDSVSEYLDATTGGLKNFFKMKVERVSGFLQQ</sequence>